<evidence type="ECO:0000313" key="3">
    <source>
        <dbReference type="Proteomes" id="UP000299102"/>
    </source>
</evidence>
<accession>A0A4C1ZHD4</accession>
<sequence>MERYSTNEWKTKAMETGEGKLIPKSYRPIGLLSVLGKIVEKFLVNRLQWHVLPTLNHRQSGFVPQRGTEDTLCDLVTYLTEDREKKNSTLLVSLAIERAFNNAWWSAIKIQLAIKRCPRNLYRLVDSYLKVRWIVVNYARATSEKETTEGCVQG</sequence>
<keyword evidence="2" id="KW-0695">RNA-directed DNA polymerase</keyword>
<keyword evidence="2" id="KW-0548">Nucleotidyltransferase</keyword>
<dbReference type="STRING" id="151549.A0A4C1ZHD4"/>
<dbReference type="OrthoDB" id="411871at2759"/>
<dbReference type="GO" id="GO:0003964">
    <property type="term" value="F:RNA-directed DNA polymerase activity"/>
    <property type="evidence" value="ECO:0007669"/>
    <property type="project" value="UniProtKB-KW"/>
</dbReference>
<dbReference type="InterPro" id="IPR000477">
    <property type="entry name" value="RT_dom"/>
</dbReference>
<organism evidence="2 3">
    <name type="scientific">Eumeta variegata</name>
    <name type="common">Bagworm moth</name>
    <name type="synonym">Eumeta japonica</name>
    <dbReference type="NCBI Taxonomy" id="151549"/>
    <lineage>
        <taxon>Eukaryota</taxon>
        <taxon>Metazoa</taxon>
        <taxon>Ecdysozoa</taxon>
        <taxon>Arthropoda</taxon>
        <taxon>Hexapoda</taxon>
        <taxon>Insecta</taxon>
        <taxon>Pterygota</taxon>
        <taxon>Neoptera</taxon>
        <taxon>Endopterygota</taxon>
        <taxon>Lepidoptera</taxon>
        <taxon>Glossata</taxon>
        <taxon>Ditrysia</taxon>
        <taxon>Tineoidea</taxon>
        <taxon>Psychidae</taxon>
        <taxon>Oiketicinae</taxon>
        <taxon>Eumeta</taxon>
    </lineage>
</organism>
<dbReference type="Pfam" id="PF00078">
    <property type="entry name" value="RVT_1"/>
    <property type="match status" value="1"/>
</dbReference>
<protein>
    <submittedName>
        <fullName evidence="2">RNA-directed DNA polymerase from mobile element jockey</fullName>
    </submittedName>
</protein>
<dbReference type="InterPro" id="IPR043502">
    <property type="entry name" value="DNA/RNA_pol_sf"/>
</dbReference>
<dbReference type="Proteomes" id="UP000299102">
    <property type="component" value="Unassembled WGS sequence"/>
</dbReference>
<dbReference type="SUPFAM" id="SSF56672">
    <property type="entry name" value="DNA/RNA polymerases"/>
    <property type="match status" value="1"/>
</dbReference>
<reference evidence="2 3" key="1">
    <citation type="journal article" date="2019" name="Commun. Biol.">
        <title>The bagworm genome reveals a unique fibroin gene that provides high tensile strength.</title>
        <authorList>
            <person name="Kono N."/>
            <person name="Nakamura H."/>
            <person name="Ohtoshi R."/>
            <person name="Tomita M."/>
            <person name="Numata K."/>
            <person name="Arakawa K."/>
        </authorList>
    </citation>
    <scope>NUCLEOTIDE SEQUENCE [LARGE SCALE GENOMIC DNA]</scope>
</reference>
<dbReference type="AlphaFoldDB" id="A0A4C1ZHD4"/>
<comment type="caution">
    <text evidence="2">The sequence shown here is derived from an EMBL/GenBank/DDBJ whole genome shotgun (WGS) entry which is preliminary data.</text>
</comment>
<evidence type="ECO:0000313" key="2">
    <source>
        <dbReference type="EMBL" id="GBP88251.1"/>
    </source>
</evidence>
<dbReference type="PANTHER" id="PTHR19446">
    <property type="entry name" value="REVERSE TRANSCRIPTASES"/>
    <property type="match status" value="1"/>
</dbReference>
<name>A0A4C1ZHD4_EUMVA</name>
<feature type="domain" description="Reverse transcriptase" evidence="1">
    <location>
        <begin position="23"/>
        <end position="154"/>
    </location>
</feature>
<gene>
    <name evidence="2" type="primary">pol</name>
    <name evidence="2" type="ORF">EVAR_91203_1</name>
</gene>
<keyword evidence="2" id="KW-0808">Transferase</keyword>
<keyword evidence="3" id="KW-1185">Reference proteome</keyword>
<dbReference type="EMBL" id="BGZK01001916">
    <property type="protein sequence ID" value="GBP88251.1"/>
    <property type="molecule type" value="Genomic_DNA"/>
</dbReference>
<proteinExistence type="predicted"/>
<evidence type="ECO:0000259" key="1">
    <source>
        <dbReference type="Pfam" id="PF00078"/>
    </source>
</evidence>